<proteinExistence type="predicted"/>
<name>A0AAX3J333_9GAMM</name>
<gene>
    <name evidence="2" type="ORF">PANT111_140012</name>
</gene>
<organism evidence="2 3">
    <name type="scientific">Pantoea brenneri</name>
    <dbReference type="NCBI Taxonomy" id="472694"/>
    <lineage>
        <taxon>Bacteria</taxon>
        <taxon>Pseudomonadati</taxon>
        <taxon>Pseudomonadota</taxon>
        <taxon>Gammaproteobacteria</taxon>
        <taxon>Enterobacterales</taxon>
        <taxon>Erwiniaceae</taxon>
        <taxon>Pantoea</taxon>
    </lineage>
</organism>
<evidence type="ECO:0000313" key="3">
    <source>
        <dbReference type="Proteomes" id="UP000433737"/>
    </source>
</evidence>
<dbReference type="EMBL" id="CABWMH010000006">
    <property type="protein sequence ID" value="VXB37994.1"/>
    <property type="molecule type" value="Genomic_DNA"/>
</dbReference>
<protein>
    <submittedName>
        <fullName evidence="2">Uncharacterized protein</fullName>
    </submittedName>
</protein>
<evidence type="ECO:0000313" key="2">
    <source>
        <dbReference type="EMBL" id="VXB37994.1"/>
    </source>
</evidence>
<reference evidence="2 3" key="1">
    <citation type="submission" date="2019-10" db="EMBL/GenBank/DDBJ databases">
        <authorList>
            <person name="Karimi E."/>
        </authorList>
    </citation>
    <scope>NUCLEOTIDE SEQUENCE [LARGE SCALE GENOMIC DNA]</scope>
    <source>
        <strain evidence="2">Pantoea sp. 111</strain>
    </source>
</reference>
<accession>A0AAX3J333</accession>
<dbReference type="AlphaFoldDB" id="A0AAX3J333"/>
<feature type="region of interest" description="Disordered" evidence="1">
    <location>
        <begin position="1"/>
        <end position="28"/>
    </location>
</feature>
<evidence type="ECO:0000256" key="1">
    <source>
        <dbReference type="SAM" id="MobiDB-lite"/>
    </source>
</evidence>
<sequence length="64" mass="7359">MSGSKRLVSRQMTGESEESVSGADQRWQEKQTELITGWWRYRQERGRRDALSPSQQVTGGLSCR</sequence>
<comment type="caution">
    <text evidence="2">The sequence shown here is derived from an EMBL/GenBank/DDBJ whole genome shotgun (WGS) entry which is preliminary data.</text>
</comment>
<dbReference type="Proteomes" id="UP000433737">
    <property type="component" value="Unassembled WGS sequence"/>
</dbReference>